<evidence type="ECO:0000256" key="13">
    <source>
        <dbReference type="SAM" id="Phobius"/>
    </source>
</evidence>
<dbReference type="Pfam" id="PF00100">
    <property type="entry name" value="Zona_pellucida"/>
    <property type="match status" value="1"/>
</dbReference>
<dbReference type="InterPro" id="IPR001507">
    <property type="entry name" value="ZP_dom"/>
</dbReference>
<dbReference type="Gene3D" id="2.60.40.3210">
    <property type="entry name" value="Zona pellucida, ZP-N domain"/>
    <property type="match status" value="1"/>
</dbReference>
<evidence type="ECO:0000313" key="16">
    <source>
        <dbReference type="Proteomes" id="UP000694569"/>
    </source>
</evidence>
<evidence type="ECO:0000256" key="6">
    <source>
        <dbReference type="ARBA" id="ARBA00022692"/>
    </source>
</evidence>
<evidence type="ECO:0000256" key="10">
    <source>
        <dbReference type="ARBA" id="ARBA00023180"/>
    </source>
</evidence>
<evidence type="ECO:0000256" key="1">
    <source>
        <dbReference type="ARBA" id="ARBA00004251"/>
    </source>
</evidence>
<evidence type="ECO:0000256" key="8">
    <source>
        <dbReference type="ARBA" id="ARBA00023136"/>
    </source>
</evidence>
<dbReference type="InterPro" id="IPR051148">
    <property type="entry name" value="Zona_Pellucida_Domain_gp"/>
</dbReference>
<keyword evidence="4" id="KW-0272">Extracellular matrix</keyword>
<feature type="transmembrane region" description="Helical" evidence="13">
    <location>
        <begin position="659"/>
        <end position="682"/>
    </location>
</feature>
<comment type="subcellular location">
    <subcellularLocation>
        <location evidence="1">Cell membrane</location>
        <topology evidence="1">Single-pass type I membrane protein</topology>
    </subcellularLocation>
    <subcellularLocation>
        <location evidence="12">Zona pellucida</location>
    </subcellularLocation>
</comment>
<dbReference type="InterPro" id="IPR048290">
    <property type="entry name" value="ZP_chr"/>
</dbReference>
<reference evidence="15" key="1">
    <citation type="submission" date="2025-08" db="UniProtKB">
        <authorList>
            <consortium name="Ensembl"/>
        </authorList>
    </citation>
    <scope>IDENTIFICATION</scope>
</reference>
<dbReference type="InterPro" id="IPR042235">
    <property type="entry name" value="ZP-C_dom"/>
</dbReference>
<dbReference type="Proteomes" id="UP000694569">
    <property type="component" value="Unplaced"/>
</dbReference>
<dbReference type="Pfam" id="PF23736">
    <property type="entry name" value="Ig_ZP2"/>
    <property type="match status" value="1"/>
</dbReference>
<dbReference type="GO" id="GO:0035804">
    <property type="term" value="F:structural constituent of egg coat"/>
    <property type="evidence" value="ECO:0007669"/>
    <property type="project" value="TreeGrafter"/>
</dbReference>
<evidence type="ECO:0000256" key="4">
    <source>
        <dbReference type="ARBA" id="ARBA00022530"/>
    </source>
</evidence>
<keyword evidence="6 13" id="KW-0812">Transmembrane</keyword>
<keyword evidence="10" id="KW-0325">Glycoprotein</keyword>
<protein>
    <recommendedName>
        <fullName evidence="14">ZP domain-containing protein</fullName>
    </recommendedName>
</protein>
<dbReference type="PANTHER" id="PTHR23343:SF4">
    <property type="entry name" value="ZONA PELLUCIDA SPERM-BINDING PROTEIN 2"/>
    <property type="match status" value="1"/>
</dbReference>
<sequence length="686" mass="76049">MVDLLHGIMMPRLLLKHSLNAWILLVIGSLFMISDAANVLDFPGPISCLKDGVQIQKPRGIRLAKWKSLHVVDITGAPSVGCSTAVEGKMVNIPGECMDYELESRFLHIAFKEPIGQDKVLYRIVCERFQADEAARGEVVHCQSNSMSTKVQRTLSPISDEVVAVPPRPWDIFIHDGTRFQLVTVGQARQQGYILTSDDEALFIEAFYNASGLRQYKMGNQIAYVGAVRMSSRSGTPRLLVDVPMACVTGTPSCNETYMTIAIPAFGGDLAGITMEGVDIALNPTALAQNGIVLETQSGGLHLNIKKSFLKVDVALGYNRYSLTSLILTFLLDGLTVSMQLSPTCVNLPSPQVASCTHNGFMWFEILEDFTSPKLNLDTVIFGDGTCRPWRTQNRLVYNVSLNSCGTRKLFVDGRIFYENEAHALWKDAPRRISRDSELRLTVRCYYNTAMNTPLRVQVVTLPPPVSSKSEGPLVFTLDLFPDDTFRNAYSEGQYPVVKTLRDPIYVEMRILNRNDPNLELVLDDCWATMSRDPTAVPQWNMVVDGCQEEKDNFQTVFHPVHDVDLPTHRKRFQVKTFAFVTSGEATTSLIFFHCSAVICDTLAPDSPLCTTRCPSSKKRDAVHVSKDSSVVSLPGPILLTTPRTSIKTQDETSVLEHLVIGLIPAFALAAVIIVVGLHFILKNTQ</sequence>
<evidence type="ECO:0000256" key="5">
    <source>
        <dbReference type="ARBA" id="ARBA00022685"/>
    </source>
</evidence>
<dbReference type="InterPro" id="IPR057636">
    <property type="entry name" value="Ig_ZP2_3rd"/>
</dbReference>
<dbReference type="GO" id="GO:0032190">
    <property type="term" value="F:acrosin binding"/>
    <property type="evidence" value="ECO:0007669"/>
    <property type="project" value="TreeGrafter"/>
</dbReference>
<dbReference type="InterPro" id="IPR057638">
    <property type="entry name" value="Ig_ZP2_2nd"/>
</dbReference>
<evidence type="ECO:0000256" key="3">
    <source>
        <dbReference type="ARBA" id="ARBA00022525"/>
    </source>
</evidence>
<reference evidence="15" key="2">
    <citation type="submission" date="2025-09" db="UniProtKB">
        <authorList>
            <consortium name="Ensembl"/>
        </authorList>
    </citation>
    <scope>IDENTIFICATION</scope>
</reference>
<feature type="domain" description="ZP" evidence="14">
    <location>
        <begin position="355"/>
        <end position="617"/>
    </location>
</feature>
<evidence type="ECO:0000256" key="2">
    <source>
        <dbReference type="ARBA" id="ARBA00022475"/>
    </source>
</evidence>
<keyword evidence="7 13" id="KW-1133">Transmembrane helix</keyword>
<evidence type="ECO:0000256" key="11">
    <source>
        <dbReference type="ARBA" id="ARBA00023279"/>
    </source>
</evidence>
<dbReference type="PRINTS" id="PR00023">
    <property type="entry name" value="ZPELLUCIDA"/>
</dbReference>
<dbReference type="SMART" id="SM00241">
    <property type="entry name" value="ZP"/>
    <property type="match status" value="1"/>
</dbReference>
<dbReference type="OrthoDB" id="9903747at2759"/>
<dbReference type="PANTHER" id="PTHR23343">
    <property type="entry name" value="ZONA PELLUCIDA SPERM-BINDING PROTEIN"/>
    <property type="match status" value="1"/>
</dbReference>
<dbReference type="AlphaFoldDB" id="A0A8C5QVY3"/>
<dbReference type="GO" id="GO:0007339">
    <property type="term" value="P:binding of sperm to zona pellucida"/>
    <property type="evidence" value="ECO:0007669"/>
    <property type="project" value="TreeGrafter"/>
</dbReference>
<dbReference type="PROSITE" id="PS51034">
    <property type="entry name" value="ZP_2"/>
    <property type="match status" value="1"/>
</dbReference>
<dbReference type="InterPro" id="IPR055356">
    <property type="entry name" value="ZP-N"/>
</dbReference>
<dbReference type="Gene3D" id="2.60.40.4100">
    <property type="entry name" value="Zona pellucida, ZP-C domain"/>
    <property type="match status" value="1"/>
</dbReference>
<keyword evidence="3" id="KW-0964">Secreted</keyword>
<keyword evidence="5" id="KW-0165">Cleavage on pair of basic residues</keyword>
<proteinExistence type="predicted"/>
<dbReference type="GO" id="GO:0005886">
    <property type="term" value="C:plasma membrane"/>
    <property type="evidence" value="ECO:0007669"/>
    <property type="project" value="UniProtKB-SubCell"/>
</dbReference>
<organism evidence="15 16">
    <name type="scientific">Leptobrachium leishanense</name>
    <name type="common">Leishan spiny toad</name>
    <dbReference type="NCBI Taxonomy" id="445787"/>
    <lineage>
        <taxon>Eukaryota</taxon>
        <taxon>Metazoa</taxon>
        <taxon>Chordata</taxon>
        <taxon>Craniata</taxon>
        <taxon>Vertebrata</taxon>
        <taxon>Euteleostomi</taxon>
        <taxon>Amphibia</taxon>
        <taxon>Batrachia</taxon>
        <taxon>Anura</taxon>
        <taxon>Pelobatoidea</taxon>
        <taxon>Megophryidae</taxon>
        <taxon>Leptobrachium</taxon>
    </lineage>
</organism>
<dbReference type="InterPro" id="IPR055355">
    <property type="entry name" value="ZP-C"/>
</dbReference>
<evidence type="ECO:0000313" key="15">
    <source>
        <dbReference type="Ensembl" id="ENSLLEP00000043461.1"/>
    </source>
</evidence>
<dbReference type="GO" id="GO:0035805">
    <property type="term" value="C:egg coat"/>
    <property type="evidence" value="ECO:0007669"/>
    <property type="project" value="UniProtKB-SubCell"/>
</dbReference>
<evidence type="ECO:0000256" key="9">
    <source>
        <dbReference type="ARBA" id="ARBA00023157"/>
    </source>
</evidence>
<keyword evidence="8 13" id="KW-0472">Membrane</keyword>
<keyword evidence="11" id="KW-0278">Fertilization</keyword>
<dbReference type="Pfam" id="PF23740">
    <property type="entry name" value="Ig_ZP2_3rd"/>
    <property type="match status" value="1"/>
</dbReference>
<evidence type="ECO:0000256" key="12">
    <source>
        <dbReference type="ARBA" id="ARBA00024183"/>
    </source>
</evidence>
<accession>A0A8C5QVY3</accession>
<dbReference type="Ensembl" id="ENSLLET00000045192.1">
    <property type="protein sequence ID" value="ENSLLEP00000043461.1"/>
    <property type="gene ID" value="ENSLLEG00000027629.1"/>
</dbReference>
<dbReference type="GeneTree" id="ENSGT00940000160133"/>
<keyword evidence="9" id="KW-1015">Disulfide bond</keyword>
<name>A0A8C5QVY3_9ANUR</name>
<keyword evidence="16" id="KW-1185">Reference proteome</keyword>
<evidence type="ECO:0000259" key="14">
    <source>
        <dbReference type="PROSITE" id="PS51034"/>
    </source>
</evidence>
<keyword evidence="2" id="KW-1003">Cell membrane</keyword>
<evidence type="ECO:0000256" key="7">
    <source>
        <dbReference type="ARBA" id="ARBA00022989"/>
    </source>
</evidence>
<dbReference type="Pfam" id="PF23344">
    <property type="entry name" value="ZP-N"/>
    <property type="match status" value="1"/>
</dbReference>
<dbReference type="GO" id="GO:0060468">
    <property type="term" value="P:prevention of polyspermy"/>
    <property type="evidence" value="ECO:0007669"/>
    <property type="project" value="TreeGrafter"/>
</dbReference>